<gene>
    <name evidence="2" type="ORF">EVAR_73715_1</name>
</gene>
<feature type="compositionally biased region" description="Low complexity" evidence="1">
    <location>
        <begin position="126"/>
        <end position="135"/>
    </location>
</feature>
<proteinExistence type="predicted"/>
<reference evidence="2 3" key="1">
    <citation type="journal article" date="2019" name="Commun. Biol.">
        <title>The bagworm genome reveals a unique fibroin gene that provides high tensile strength.</title>
        <authorList>
            <person name="Kono N."/>
            <person name="Nakamura H."/>
            <person name="Ohtoshi R."/>
            <person name="Tomita M."/>
            <person name="Numata K."/>
            <person name="Arakawa K."/>
        </authorList>
    </citation>
    <scope>NUCLEOTIDE SEQUENCE [LARGE SCALE GENOMIC DNA]</scope>
</reference>
<evidence type="ECO:0000313" key="3">
    <source>
        <dbReference type="Proteomes" id="UP000299102"/>
    </source>
</evidence>
<feature type="region of interest" description="Disordered" evidence="1">
    <location>
        <begin position="98"/>
        <end position="153"/>
    </location>
</feature>
<protein>
    <submittedName>
        <fullName evidence="2">Uncharacterized protein</fullName>
    </submittedName>
</protein>
<sequence length="153" mass="17150">KPWLRTEWGDKVRELQFSNCTAEAADGNSTPLPSNDVNNKYVRSTVFNGGSRNELSDEEMKRLEDQIVPSALSYKRMPSNKFNTPSPSITEKSIVYDQEQQETVDTTTTLPIVDNNYSNGQENAETESPSTSTTEIGDDQALDTNQLNCHNIR</sequence>
<dbReference type="Proteomes" id="UP000299102">
    <property type="component" value="Unassembled WGS sequence"/>
</dbReference>
<evidence type="ECO:0000313" key="2">
    <source>
        <dbReference type="EMBL" id="GBP05993.1"/>
    </source>
</evidence>
<organism evidence="2 3">
    <name type="scientific">Eumeta variegata</name>
    <name type="common">Bagworm moth</name>
    <name type="synonym">Eumeta japonica</name>
    <dbReference type="NCBI Taxonomy" id="151549"/>
    <lineage>
        <taxon>Eukaryota</taxon>
        <taxon>Metazoa</taxon>
        <taxon>Ecdysozoa</taxon>
        <taxon>Arthropoda</taxon>
        <taxon>Hexapoda</taxon>
        <taxon>Insecta</taxon>
        <taxon>Pterygota</taxon>
        <taxon>Neoptera</taxon>
        <taxon>Endopterygota</taxon>
        <taxon>Lepidoptera</taxon>
        <taxon>Glossata</taxon>
        <taxon>Ditrysia</taxon>
        <taxon>Tineoidea</taxon>
        <taxon>Psychidae</taxon>
        <taxon>Oiketicinae</taxon>
        <taxon>Eumeta</taxon>
    </lineage>
</organism>
<evidence type="ECO:0000256" key="1">
    <source>
        <dbReference type="SAM" id="MobiDB-lite"/>
    </source>
</evidence>
<feature type="non-terminal residue" evidence="2">
    <location>
        <position position="1"/>
    </location>
</feature>
<dbReference type="OrthoDB" id="387093at2759"/>
<accession>A0A4C1SUS3</accession>
<keyword evidence="3" id="KW-1185">Reference proteome</keyword>
<name>A0A4C1SUS3_EUMVA</name>
<feature type="compositionally biased region" description="Low complexity" evidence="1">
    <location>
        <begin position="98"/>
        <end position="109"/>
    </location>
</feature>
<dbReference type="EMBL" id="BGZK01007875">
    <property type="protein sequence ID" value="GBP05993.1"/>
    <property type="molecule type" value="Genomic_DNA"/>
</dbReference>
<dbReference type="AlphaFoldDB" id="A0A4C1SUS3"/>
<comment type="caution">
    <text evidence="2">The sequence shown here is derived from an EMBL/GenBank/DDBJ whole genome shotgun (WGS) entry which is preliminary data.</text>
</comment>
<feature type="compositionally biased region" description="Polar residues" evidence="1">
    <location>
        <begin position="142"/>
        <end position="153"/>
    </location>
</feature>